<feature type="chain" id="PRO_5034508196" evidence="1">
    <location>
        <begin position="21"/>
        <end position="134"/>
    </location>
</feature>
<keyword evidence="1" id="KW-0732">Signal</keyword>
<proteinExistence type="predicted"/>
<name>A0A8D8ULV6_9HEMI</name>
<reference evidence="2" key="1">
    <citation type="submission" date="2021-05" db="EMBL/GenBank/DDBJ databases">
        <authorList>
            <person name="Alioto T."/>
            <person name="Alioto T."/>
            <person name="Gomez Garrido J."/>
        </authorList>
    </citation>
    <scope>NUCLEOTIDE SEQUENCE</scope>
</reference>
<evidence type="ECO:0000313" key="2">
    <source>
        <dbReference type="EMBL" id="CAG6706241.1"/>
    </source>
</evidence>
<protein>
    <submittedName>
        <fullName evidence="2">Uncharacterized protein</fullName>
    </submittedName>
</protein>
<evidence type="ECO:0000256" key="1">
    <source>
        <dbReference type="SAM" id="SignalP"/>
    </source>
</evidence>
<sequence length="134" mass="15300">MKSIILLLVLASQLLGTREAYKVRNILVVIDTDRLEKDYHNETRSLDPEKPLIKKLHQKENVGSMNGVNSFSHEKNKKNDNTITINGKVVNPEEYGPSNENGWNFSGVKIMNNKIVDPGPLNGVPMRWIQNKYR</sequence>
<dbReference type="EMBL" id="HBUF01343084">
    <property type="protein sequence ID" value="CAG6706241.1"/>
    <property type="molecule type" value="Transcribed_RNA"/>
</dbReference>
<organism evidence="2">
    <name type="scientific">Cacopsylla melanoneura</name>
    <dbReference type="NCBI Taxonomy" id="428564"/>
    <lineage>
        <taxon>Eukaryota</taxon>
        <taxon>Metazoa</taxon>
        <taxon>Ecdysozoa</taxon>
        <taxon>Arthropoda</taxon>
        <taxon>Hexapoda</taxon>
        <taxon>Insecta</taxon>
        <taxon>Pterygota</taxon>
        <taxon>Neoptera</taxon>
        <taxon>Paraneoptera</taxon>
        <taxon>Hemiptera</taxon>
        <taxon>Sternorrhyncha</taxon>
        <taxon>Psylloidea</taxon>
        <taxon>Psyllidae</taxon>
        <taxon>Psyllinae</taxon>
        <taxon>Cacopsylla</taxon>
    </lineage>
</organism>
<feature type="signal peptide" evidence="1">
    <location>
        <begin position="1"/>
        <end position="20"/>
    </location>
</feature>
<dbReference type="AlphaFoldDB" id="A0A8D8ULV6"/>
<accession>A0A8D8ULV6</accession>